<evidence type="ECO:0000313" key="5">
    <source>
        <dbReference type="Proteomes" id="UP000189229"/>
    </source>
</evidence>
<protein>
    <submittedName>
        <fullName evidence="3">Uncharacterized protein</fullName>
    </submittedName>
</protein>
<comment type="caution">
    <text evidence="3">The sequence shown here is derived from an EMBL/GenBank/DDBJ whole genome shotgun (WGS) entry which is preliminary data.</text>
</comment>
<evidence type="ECO:0000256" key="1">
    <source>
        <dbReference type="SAM" id="SignalP"/>
    </source>
</evidence>
<proteinExistence type="predicted"/>
<evidence type="ECO:0000313" key="4">
    <source>
        <dbReference type="Proteomes" id="UP000188532"/>
    </source>
</evidence>
<dbReference type="EMBL" id="MVBM01000008">
    <property type="protein sequence ID" value="OOK67554.1"/>
    <property type="molecule type" value="Genomic_DNA"/>
</dbReference>
<feature type="signal peptide" evidence="1">
    <location>
        <begin position="1"/>
        <end position="18"/>
    </location>
</feature>
<dbReference type="Proteomes" id="UP000189229">
    <property type="component" value="Unassembled WGS sequence"/>
</dbReference>
<dbReference type="Proteomes" id="UP000188532">
    <property type="component" value="Unassembled WGS sequence"/>
</dbReference>
<accession>A0A1V3XZM0</accession>
<keyword evidence="1" id="KW-0732">Signal</keyword>
<dbReference type="EMBL" id="MVBN01000001">
    <property type="protein sequence ID" value="OOK84645.1"/>
    <property type="molecule type" value="Genomic_DNA"/>
</dbReference>
<organism evidence="3 4">
    <name type="scientific">Mycobacterium kansasii</name>
    <dbReference type="NCBI Taxonomy" id="1768"/>
    <lineage>
        <taxon>Bacteria</taxon>
        <taxon>Bacillati</taxon>
        <taxon>Actinomycetota</taxon>
        <taxon>Actinomycetes</taxon>
        <taxon>Mycobacteriales</taxon>
        <taxon>Mycobacteriaceae</taxon>
        <taxon>Mycobacterium</taxon>
    </lineage>
</organism>
<evidence type="ECO:0000313" key="2">
    <source>
        <dbReference type="EMBL" id="OOK67554.1"/>
    </source>
</evidence>
<evidence type="ECO:0000313" key="3">
    <source>
        <dbReference type="EMBL" id="OOK84645.1"/>
    </source>
</evidence>
<reference evidence="4 5" key="1">
    <citation type="submission" date="2017-02" db="EMBL/GenBank/DDBJ databases">
        <title>Complete genome sequences of Mycobacterium kansasii strains isolated from rhesus macaques.</title>
        <authorList>
            <person name="Panda A."/>
            <person name="Nagaraj S."/>
            <person name="Zhao X."/>
            <person name="Tettelin H."/>
            <person name="Detolla L.J."/>
        </authorList>
    </citation>
    <scope>NUCLEOTIDE SEQUENCE [LARGE SCALE GENOMIC DNA]</scope>
    <source>
        <strain evidence="3 4">11-3469</strain>
        <strain evidence="2 5">11-3813</strain>
    </source>
</reference>
<dbReference type="AlphaFoldDB" id="A0A1V3XZM0"/>
<gene>
    <name evidence="3" type="ORF">BZL29_0354</name>
    <name evidence="2" type="ORF">BZL30_7489</name>
</gene>
<feature type="chain" id="PRO_5038297000" evidence="1">
    <location>
        <begin position="19"/>
        <end position="44"/>
    </location>
</feature>
<name>A0A1V3XZM0_MYCKA</name>
<sequence length="44" mass="4352">MTKVLSPAAMAAQALACAAVGAAKVLANQSRVIALNRPSGSKLT</sequence>